<dbReference type="EMBL" id="CP049916">
    <property type="protein sequence ID" value="QIO08340.1"/>
    <property type="molecule type" value="Genomic_DNA"/>
</dbReference>
<evidence type="ECO:0000313" key="1">
    <source>
        <dbReference type="EMBL" id="QIO08340.1"/>
    </source>
</evidence>
<dbReference type="KEGG" id="alj:G8D99_04435"/>
<proteinExistence type="predicted"/>
<protein>
    <submittedName>
        <fullName evidence="1">Uncharacterized protein</fullName>
    </submittedName>
</protein>
<name>A0A6G8S2L7_9GAMM</name>
<sequence>MNMSWLKSMIFWIVLILIILFIFKCSQQSEANKAAPTLMYERLYQCTQQLPIQSQQALIQQIQNSVTTEMPQSELMQLLNACRKANPLKSKQDYVNAIKMLK</sequence>
<dbReference type="AlphaFoldDB" id="A0A6G8S2L7"/>
<organism evidence="1 2">
    <name type="scientific">Acinetobacter lanii</name>
    <dbReference type="NCBI Taxonomy" id="2715163"/>
    <lineage>
        <taxon>Bacteria</taxon>
        <taxon>Pseudomonadati</taxon>
        <taxon>Pseudomonadota</taxon>
        <taxon>Gammaproteobacteria</taxon>
        <taxon>Moraxellales</taxon>
        <taxon>Moraxellaceae</taxon>
        <taxon>Acinetobacter</taxon>
    </lineage>
</organism>
<reference evidence="1 2" key="1">
    <citation type="submission" date="2020-03" db="EMBL/GenBank/DDBJ databases">
        <authorList>
            <person name="Zhu W."/>
        </authorList>
    </citation>
    <scope>NUCLEOTIDE SEQUENCE [LARGE SCALE GENOMIC DNA]</scope>
    <source>
        <strain evidence="1 2">185</strain>
    </source>
</reference>
<dbReference type="RefSeq" id="WP_166322998.1">
    <property type="nucleotide sequence ID" value="NZ_CP049916.1"/>
</dbReference>
<gene>
    <name evidence="1" type="ORF">G8D99_04435</name>
</gene>
<keyword evidence="2" id="KW-1185">Reference proteome</keyword>
<accession>A0A6G8S2L7</accession>
<dbReference type="Proteomes" id="UP000501939">
    <property type="component" value="Chromosome"/>
</dbReference>
<evidence type="ECO:0000313" key="2">
    <source>
        <dbReference type="Proteomes" id="UP000501939"/>
    </source>
</evidence>